<gene>
    <name evidence="3" type="primary">LOC103507904</name>
</gene>
<evidence type="ECO:0000256" key="1">
    <source>
        <dbReference type="SAM" id="MobiDB-lite"/>
    </source>
</evidence>
<dbReference type="Proteomes" id="UP000079169">
    <property type="component" value="Unplaced"/>
</dbReference>
<feature type="compositionally biased region" description="Basic and acidic residues" evidence="1">
    <location>
        <begin position="248"/>
        <end position="272"/>
    </location>
</feature>
<feature type="region of interest" description="Disordered" evidence="1">
    <location>
        <begin position="80"/>
        <end position="159"/>
    </location>
</feature>
<feature type="compositionally biased region" description="Basic and acidic residues" evidence="1">
    <location>
        <begin position="142"/>
        <end position="159"/>
    </location>
</feature>
<feature type="compositionally biased region" description="Basic and acidic residues" evidence="1">
    <location>
        <begin position="172"/>
        <end position="195"/>
    </location>
</feature>
<feature type="compositionally biased region" description="Basic and acidic residues" evidence="1">
    <location>
        <begin position="85"/>
        <end position="109"/>
    </location>
</feature>
<keyword evidence="2" id="KW-1185">Reference proteome</keyword>
<dbReference type="RefSeq" id="XP_008470641.1">
    <property type="nucleotide sequence ID" value="XM_008472419.2"/>
</dbReference>
<name>A0A1S3D065_DIACI</name>
<dbReference type="KEGG" id="dci:103507904"/>
<accession>A0A1S3D065</accession>
<dbReference type="AlphaFoldDB" id="A0A1S3D065"/>
<evidence type="ECO:0000313" key="2">
    <source>
        <dbReference type="Proteomes" id="UP000079169"/>
    </source>
</evidence>
<organism evidence="2 3">
    <name type="scientific">Diaphorina citri</name>
    <name type="common">Asian citrus psyllid</name>
    <dbReference type="NCBI Taxonomy" id="121845"/>
    <lineage>
        <taxon>Eukaryota</taxon>
        <taxon>Metazoa</taxon>
        <taxon>Ecdysozoa</taxon>
        <taxon>Arthropoda</taxon>
        <taxon>Hexapoda</taxon>
        <taxon>Insecta</taxon>
        <taxon>Pterygota</taxon>
        <taxon>Neoptera</taxon>
        <taxon>Paraneoptera</taxon>
        <taxon>Hemiptera</taxon>
        <taxon>Sternorrhyncha</taxon>
        <taxon>Psylloidea</taxon>
        <taxon>Psyllidae</taxon>
        <taxon>Diaphorininae</taxon>
        <taxon>Diaphorina</taxon>
    </lineage>
</organism>
<feature type="region of interest" description="Disordered" evidence="1">
    <location>
        <begin position="172"/>
        <end position="300"/>
    </location>
</feature>
<sequence>MRILRLETVNPCQLPTRNKNILLICPHGYSTLLPEHIQEELCKRSTSKRGHGRGDVENDIRRMKEIREIDRNRALNKRCKQYRGTHNESQADGKHDEMRQSDKPTENKIRVKVFRTKSDTQRRGNVHGCRQTECKKNQGNKETVERSDGKSKKKMTPDSLKRYKMEKIMVRPKQRHDDKIVLKVRNESNKREPRLHSNCKCDANKNIRKSRRSNDNIGSGRINKQAKKYRKNSDVERCVKNQYTQFNKHNEKPMDRNKETRKDTSKQNREPIEESDNENRRRRQERTTKVTKNVHHRNKR</sequence>
<evidence type="ECO:0000313" key="3">
    <source>
        <dbReference type="RefSeq" id="XP_008470641.1"/>
    </source>
</evidence>
<reference evidence="3" key="1">
    <citation type="submission" date="2025-08" db="UniProtKB">
        <authorList>
            <consortium name="RefSeq"/>
        </authorList>
    </citation>
    <scope>IDENTIFICATION</scope>
</reference>
<dbReference type="PaxDb" id="121845-A0A1S3D065"/>
<proteinExistence type="predicted"/>
<protein>
    <submittedName>
        <fullName evidence="3">Structural maintenance of chromosomes protein 2-like</fullName>
    </submittedName>
</protein>
<dbReference type="GeneID" id="103507904"/>